<evidence type="ECO:0000256" key="6">
    <source>
        <dbReference type="ARBA" id="ARBA00023136"/>
    </source>
</evidence>
<dbReference type="PANTHER" id="PTHR38685">
    <property type="entry name" value="CELL DIVISION PROTEIN ZIPA"/>
    <property type="match status" value="1"/>
</dbReference>
<feature type="compositionally biased region" description="Low complexity" evidence="10">
    <location>
        <begin position="105"/>
        <end position="115"/>
    </location>
</feature>
<feature type="compositionally biased region" description="Basic and acidic residues" evidence="10">
    <location>
        <begin position="174"/>
        <end position="183"/>
    </location>
</feature>
<comment type="subcellular location">
    <subcellularLocation>
        <location evidence="8">Cell inner membrane</location>
        <topology evidence="8">Single-pass type I membrane protein</topology>
    </subcellularLocation>
    <text evidence="8">Localizes to the Z ring in an FtsZ-dependent manner.</text>
</comment>
<dbReference type="InterPro" id="IPR011919">
    <property type="entry name" value="Cell_div_ZipA"/>
</dbReference>
<evidence type="ECO:0000256" key="9">
    <source>
        <dbReference type="RuleBase" id="RU003612"/>
    </source>
</evidence>
<dbReference type="NCBIfam" id="TIGR02205">
    <property type="entry name" value="septum_zipA"/>
    <property type="match status" value="1"/>
</dbReference>
<evidence type="ECO:0000256" key="8">
    <source>
        <dbReference type="HAMAP-Rule" id="MF_00509"/>
    </source>
</evidence>
<keyword evidence="5 8" id="KW-1133">Transmembrane helix</keyword>
<dbReference type="GO" id="GO:0051301">
    <property type="term" value="P:cell division"/>
    <property type="evidence" value="ECO:0007669"/>
    <property type="project" value="UniProtKB-KW"/>
</dbReference>
<reference evidence="13" key="1">
    <citation type="journal article" date="2019" name="Int. J. Syst. Evol. Microbiol.">
        <title>The Global Catalogue of Microorganisms (GCM) 10K type strain sequencing project: providing services to taxonomists for standard genome sequencing and annotation.</title>
        <authorList>
            <consortium name="The Broad Institute Genomics Platform"/>
            <consortium name="The Broad Institute Genome Sequencing Center for Infectious Disease"/>
            <person name="Wu L."/>
            <person name="Ma J."/>
        </authorList>
    </citation>
    <scope>NUCLEOTIDE SEQUENCE [LARGE SCALE GENOMIC DNA]</scope>
    <source>
        <strain evidence="13">CCUG 60525</strain>
    </source>
</reference>
<evidence type="ECO:0000313" key="12">
    <source>
        <dbReference type="EMBL" id="MFD1007724.1"/>
    </source>
</evidence>
<evidence type="ECO:0000256" key="1">
    <source>
        <dbReference type="ARBA" id="ARBA00022475"/>
    </source>
</evidence>
<evidence type="ECO:0000313" key="13">
    <source>
        <dbReference type="Proteomes" id="UP001597048"/>
    </source>
</evidence>
<feature type="compositionally biased region" description="Pro residues" evidence="10">
    <location>
        <begin position="213"/>
        <end position="226"/>
    </location>
</feature>
<keyword evidence="1 8" id="KW-1003">Cell membrane</keyword>
<dbReference type="HAMAP" id="MF_00509">
    <property type="entry name" value="ZipA"/>
    <property type="match status" value="1"/>
</dbReference>
<keyword evidence="7 8" id="KW-0131">Cell cycle</keyword>
<evidence type="ECO:0000256" key="7">
    <source>
        <dbReference type="ARBA" id="ARBA00023306"/>
    </source>
</evidence>
<keyword evidence="3 8" id="KW-0132">Cell division</keyword>
<dbReference type="Proteomes" id="UP001597048">
    <property type="component" value="Unassembled WGS sequence"/>
</dbReference>
<feature type="domain" description="ZipA C-terminal FtsZ-binding" evidence="11">
    <location>
        <begin position="236"/>
        <end position="366"/>
    </location>
</feature>
<gene>
    <name evidence="8 12" type="primary">zipA</name>
    <name evidence="12" type="ORF">ACFQ1C_06105</name>
</gene>
<dbReference type="RefSeq" id="WP_379557716.1">
    <property type="nucleotide sequence ID" value="NZ_JBHTJS010000022.1"/>
</dbReference>
<feature type="transmembrane region" description="Helical" evidence="8">
    <location>
        <begin position="6"/>
        <end position="26"/>
    </location>
</feature>
<evidence type="ECO:0000256" key="3">
    <source>
        <dbReference type="ARBA" id="ARBA00022618"/>
    </source>
</evidence>
<sequence length="374" mass="41524">MQDLRIILIILGAVAIAALLIHGLWTSQKGRQKPIREKPIETFANKKADSTETDTDGFDRDGIGQVRVAGSGHQAASLVDETEIADDWHDTPHFSAINDDDDEPSLSLPPRLSSSAFSAVEETRADIEMGQSPAEQREAPKTSQLAAKTDAKSETQAEQRMRRYQEGEIDPLFDEPHRDHSETDLASTSIDGSRERIEPELSEPELSEQSVPEPEPALTPDTPEPVRPLREVPKTWQDVYVINLVAQPNQQLKGHDLIRALTQADFSFGDMDIFHRHQGANAQGEPLFSLINMVKPGTFNPNAMAEFSSPGVSIFMQLPKPGMAKNQFNLMVQAAENMSETLDGLLLDAERRPLSPDYLAHCREQLRDFDSQAQ</sequence>
<feature type="region of interest" description="Disordered" evidence="10">
    <location>
        <begin position="90"/>
        <end position="228"/>
    </location>
</feature>
<dbReference type="Pfam" id="PF04354">
    <property type="entry name" value="ZipA_C"/>
    <property type="match status" value="1"/>
</dbReference>
<accession>A0ABW3KF23</accession>
<dbReference type="InterPro" id="IPR007449">
    <property type="entry name" value="ZipA_FtsZ-bd_C"/>
</dbReference>
<keyword evidence="6 8" id="KW-0472">Membrane</keyword>
<keyword evidence="4 8" id="KW-0812">Transmembrane</keyword>
<name>A0ABW3KF23_9GAMM</name>
<comment type="subunit">
    <text evidence="8">Interacts with FtsZ via their C-terminal domains.</text>
</comment>
<dbReference type="InterPro" id="IPR036765">
    <property type="entry name" value="ZipA_FtsZ-bd_C_sf"/>
</dbReference>
<proteinExistence type="inferred from homology"/>
<keyword evidence="2 8" id="KW-0997">Cell inner membrane</keyword>
<dbReference type="SMART" id="SM00771">
    <property type="entry name" value="ZipA_C"/>
    <property type="match status" value="1"/>
</dbReference>
<evidence type="ECO:0000259" key="11">
    <source>
        <dbReference type="SMART" id="SM00771"/>
    </source>
</evidence>
<dbReference type="Gene3D" id="3.30.1400.10">
    <property type="entry name" value="ZipA, C-terminal FtsZ-binding domain"/>
    <property type="match status" value="1"/>
</dbReference>
<dbReference type="PANTHER" id="PTHR38685:SF1">
    <property type="entry name" value="CELL DIVISION PROTEIN ZIPA"/>
    <property type="match status" value="1"/>
</dbReference>
<evidence type="ECO:0000256" key="4">
    <source>
        <dbReference type="ARBA" id="ARBA00022692"/>
    </source>
</evidence>
<evidence type="ECO:0000256" key="2">
    <source>
        <dbReference type="ARBA" id="ARBA00022519"/>
    </source>
</evidence>
<comment type="similarity">
    <text evidence="8 9">Belongs to the ZipA family.</text>
</comment>
<dbReference type="SUPFAM" id="SSF64383">
    <property type="entry name" value="Cell-division protein ZipA, C-terminal domain"/>
    <property type="match status" value="1"/>
</dbReference>
<feature type="compositionally biased region" description="Basic and acidic residues" evidence="10">
    <location>
        <begin position="149"/>
        <end position="166"/>
    </location>
</feature>
<comment type="caution">
    <text evidence="12">The sequence shown here is derived from an EMBL/GenBank/DDBJ whole genome shotgun (WGS) entry which is preliminary data.</text>
</comment>
<evidence type="ECO:0000256" key="5">
    <source>
        <dbReference type="ARBA" id="ARBA00022989"/>
    </source>
</evidence>
<evidence type="ECO:0000256" key="10">
    <source>
        <dbReference type="SAM" id="MobiDB-lite"/>
    </source>
</evidence>
<comment type="function">
    <text evidence="8 9">Essential cell division protein that stabilizes the FtsZ protofilaments by cross-linking them and that serves as a cytoplasmic membrane anchor for the Z ring. Also required for the recruitment to the septal ring of downstream cell division proteins.</text>
</comment>
<keyword evidence="13" id="KW-1185">Reference proteome</keyword>
<protein>
    <recommendedName>
        <fullName evidence="8 9">Cell division protein ZipA</fullName>
    </recommendedName>
</protein>
<dbReference type="EMBL" id="JBHTJS010000022">
    <property type="protein sequence ID" value="MFD1007724.1"/>
    <property type="molecule type" value="Genomic_DNA"/>
</dbReference>
<organism evidence="12 13">
    <name type="scientific">Oceanisphaera ostreae</name>
    <dbReference type="NCBI Taxonomy" id="914151"/>
    <lineage>
        <taxon>Bacteria</taxon>
        <taxon>Pseudomonadati</taxon>
        <taxon>Pseudomonadota</taxon>
        <taxon>Gammaproteobacteria</taxon>
        <taxon>Aeromonadales</taxon>
        <taxon>Aeromonadaceae</taxon>
        <taxon>Oceanisphaera</taxon>
    </lineage>
</organism>